<dbReference type="Gene3D" id="2.60.40.150">
    <property type="entry name" value="C2 domain"/>
    <property type="match status" value="2"/>
</dbReference>
<dbReference type="GO" id="GO:0005509">
    <property type="term" value="F:calcium ion binding"/>
    <property type="evidence" value="ECO:0007669"/>
    <property type="project" value="TreeGrafter"/>
</dbReference>
<feature type="domain" description="C2" evidence="3">
    <location>
        <begin position="122"/>
        <end position="234"/>
    </location>
</feature>
<name>R4UVW2_COPFO</name>
<dbReference type="InterPro" id="IPR000008">
    <property type="entry name" value="C2_dom"/>
</dbReference>
<dbReference type="PANTHER" id="PTHR45911">
    <property type="entry name" value="C2 DOMAIN-CONTAINING PROTEIN"/>
    <property type="match status" value="1"/>
</dbReference>
<dbReference type="SMART" id="SM00239">
    <property type="entry name" value="C2"/>
    <property type="match status" value="2"/>
</dbReference>
<evidence type="ECO:0000256" key="1">
    <source>
        <dbReference type="ARBA" id="ARBA00022723"/>
    </source>
</evidence>
<keyword evidence="1" id="KW-0479">Metal-binding</keyword>
<protein>
    <submittedName>
        <fullName evidence="4">C2 domain-containing protein</fullName>
    </submittedName>
</protein>
<dbReference type="AlphaFoldDB" id="R4UVW2"/>
<feature type="domain" description="C2" evidence="3">
    <location>
        <begin position="1"/>
        <end position="103"/>
    </location>
</feature>
<accession>R4UVW2</accession>
<dbReference type="GO" id="GO:0016020">
    <property type="term" value="C:membrane"/>
    <property type="evidence" value="ECO:0007669"/>
    <property type="project" value="TreeGrafter"/>
</dbReference>
<organism evidence="4">
    <name type="scientific">Coptotermes formosanus</name>
    <name type="common">Formosan subterranean termite</name>
    <dbReference type="NCBI Taxonomy" id="36987"/>
    <lineage>
        <taxon>Eukaryota</taxon>
        <taxon>Metazoa</taxon>
        <taxon>Ecdysozoa</taxon>
        <taxon>Arthropoda</taxon>
        <taxon>Hexapoda</taxon>
        <taxon>Insecta</taxon>
        <taxon>Pterygota</taxon>
        <taxon>Neoptera</taxon>
        <taxon>Polyneoptera</taxon>
        <taxon>Dictyoptera</taxon>
        <taxon>Blattodea</taxon>
        <taxon>Blattoidea</taxon>
        <taxon>Termitoidae</taxon>
        <taxon>Rhinotermitidae</taxon>
        <taxon>Coptotermes</taxon>
    </lineage>
</organism>
<dbReference type="Pfam" id="PF00168">
    <property type="entry name" value="C2"/>
    <property type="match status" value="2"/>
</dbReference>
<evidence type="ECO:0000313" key="4">
    <source>
        <dbReference type="EMBL" id="AGM32381.1"/>
    </source>
</evidence>
<dbReference type="EMBL" id="KC571882">
    <property type="protein sequence ID" value="AGM32381.1"/>
    <property type="molecule type" value="mRNA"/>
</dbReference>
<sequence>MTALHVRLLEGQDLPVKDADGNSDPYAILWLNGNRKGGQRSQTIENSLNPVWNEEFSFPVKEVTKEYFFITLFDEDPLSDDEMSRWRTPLAPIAQNVTHDLWVNLYQATHPGVKGRLHLQIHLGTGEKFSAPAPTFNPTNLNIKVQHAVELPKLDPSNPYVKIKIANTDVESVSDVRPNTNRPVWDQDFTLPLQTNDSLLKIELWNKDKSEERIGEIDIHLSLYEQRRTSYDYYVLYPVNKKKGGYLALKIQLAPEGVPPFQDS</sequence>
<dbReference type="SUPFAM" id="SSF49562">
    <property type="entry name" value="C2 domain (Calcium/lipid-binding domain, CaLB)"/>
    <property type="match status" value="2"/>
</dbReference>
<dbReference type="PANTHER" id="PTHR45911:SF4">
    <property type="entry name" value="MULTIPLE C2 AND TRANSMEMBRANE DOMAIN-CONTAINING PROTEIN"/>
    <property type="match status" value="1"/>
</dbReference>
<reference evidence="4" key="1">
    <citation type="submission" date="2013-02" db="EMBL/GenBank/DDBJ databases">
        <title>Immune-Related transcriptome of Coptotermes formosanus Shiraki workers: the defense mechanism.</title>
        <authorList>
            <person name="Hussain A."/>
            <person name="Li Y.F."/>
            <person name="Cheng Y."/>
            <person name="Liu Y."/>
            <person name="Chen C.C."/>
            <person name="Wen S.Y."/>
        </authorList>
    </citation>
    <scope>NUCLEOTIDE SEQUENCE</scope>
</reference>
<dbReference type="InterPro" id="IPR035892">
    <property type="entry name" value="C2_domain_sf"/>
</dbReference>
<dbReference type="PRINTS" id="PR00360">
    <property type="entry name" value="C2DOMAIN"/>
</dbReference>
<dbReference type="PROSITE" id="PS50004">
    <property type="entry name" value="C2"/>
    <property type="match status" value="2"/>
</dbReference>
<evidence type="ECO:0000259" key="3">
    <source>
        <dbReference type="PROSITE" id="PS50004"/>
    </source>
</evidence>
<evidence type="ECO:0000256" key="2">
    <source>
        <dbReference type="ARBA" id="ARBA00022837"/>
    </source>
</evidence>
<keyword evidence="2" id="KW-0106">Calcium</keyword>
<proteinExistence type="evidence at transcript level"/>
<dbReference type="CDD" id="cd00030">
    <property type="entry name" value="C2"/>
    <property type="match status" value="2"/>
</dbReference>